<gene>
    <name evidence="12" type="ORF">Ari01nite_55750</name>
</gene>
<dbReference type="RefSeq" id="WP_239163083.1">
    <property type="nucleotide sequence ID" value="NZ_BOMV01000060.1"/>
</dbReference>
<feature type="domain" description="NAD-dependent epimerase/dehydratase" evidence="11">
    <location>
        <begin position="4"/>
        <end position="262"/>
    </location>
</feature>
<dbReference type="InterPro" id="IPR005886">
    <property type="entry name" value="UDP_G4E"/>
</dbReference>
<evidence type="ECO:0000256" key="5">
    <source>
        <dbReference type="ARBA" id="ARBA00013189"/>
    </source>
</evidence>
<dbReference type="AlphaFoldDB" id="A0A919K351"/>
<evidence type="ECO:0000256" key="8">
    <source>
        <dbReference type="ARBA" id="ARBA00023144"/>
    </source>
</evidence>
<evidence type="ECO:0000256" key="7">
    <source>
        <dbReference type="ARBA" id="ARBA00023027"/>
    </source>
</evidence>
<dbReference type="PANTHER" id="PTHR43725">
    <property type="entry name" value="UDP-GLUCOSE 4-EPIMERASE"/>
    <property type="match status" value="1"/>
</dbReference>
<evidence type="ECO:0000259" key="11">
    <source>
        <dbReference type="Pfam" id="PF01370"/>
    </source>
</evidence>
<sequence>MTTVLVTGGAGFIGSHTCVDLLEHDYEVVVVDNYSNSSPAALDRVQKIAGRPLIAYETDLRDRHGLDRVFADHPIDSVIHFAGKKAVGESMQIPLDYYDVNLGGTASLLRVMVEHGVHDLVFSSSCSIYGEADAKPLTEADPARPTNPYARSKWICEQVIGDACRRYPQMHAIALRYFNPIGAHPSGFLGEDPLGVPNNIVPYLLQVAVGRLEQLSVFGGDYDTPDGTAIRDYIHVLDVVEGHRVAMERLHDAPGLRVVNLGTGVGTSVLQLVARLSEAVGRDLPFRIVDRRPGDVPALIADPARANATWGWRARRDLSDMCRDAWRFQSLNMAGYAG</sequence>
<dbReference type="GO" id="GO:0006012">
    <property type="term" value="P:galactose metabolic process"/>
    <property type="evidence" value="ECO:0007669"/>
    <property type="project" value="UniProtKB-KW"/>
</dbReference>
<dbReference type="GO" id="GO:0003978">
    <property type="term" value="F:UDP-glucose 4-epimerase activity"/>
    <property type="evidence" value="ECO:0007669"/>
    <property type="project" value="UniProtKB-UniRule"/>
</dbReference>
<dbReference type="CDD" id="cd05247">
    <property type="entry name" value="UDP_G4E_1_SDR_e"/>
    <property type="match status" value="1"/>
</dbReference>
<keyword evidence="8" id="KW-0299">Galactose metabolism</keyword>
<evidence type="ECO:0000256" key="1">
    <source>
        <dbReference type="ARBA" id="ARBA00000083"/>
    </source>
</evidence>
<dbReference type="Proteomes" id="UP000636960">
    <property type="component" value="Unassembled WGS sequence"/>
</dbReference>
<keyword evidence="9 10" id="KW-0413">Isomerase</keyword>
<dbReference type="InterPro" id="IPR036291">
    <property type="entry name" value="NAD(P)-bd_dom_sf"/>
</dbReference>
<evidence type="ECO:0000313" key="13">
    <source>
        <dbReference type="Proteomes" id="UP000636960"/>
    </source>
</evidence>
<keyword evidence="13" id="KW-1185">Reference proteome</keyword>
<keyword evidence="10" id="KW-0119">Carbohydrate metabolism</keyword>
<dbReference type="GO" id="GO:0005829">
    <property type="term" value="C:cytosol"/>
    <property type="evidence" value="ECO:0007669"/>
    <property type="project" value="TreeGrafter"/>
</dbReference>
<dbReference type="InterPro" id="IPR001509">
    <property type="entry name" value="Epimerase_deHydtase"/>
</dbReference>
<dbReference type="PANTHER" id="PTHR43725:SF47">
    <property type="entry name" value="UDP-GLUCOSE 4-EPIMERASE"/>
    <property type="match status" value="1"/>
</dbReference>
<evidence type="ECO:0000256" key="6">
    <source>
        <dbReference type="ARBA" id="ARBA00018569"/>
    </source>
</evidence>
<dbReference type="NCBIfam" id="TIGR01179">
    <property type="entry name" value="galE"/>
    <property type="match status" value="1"/>
</dbReference>
<organism evidence="12 13">
    <name type="scientific">Paractinoplanes rishiriensis</name>
    <dbReference type="NCBI Taxonomy" id="1050105"/>
    <lineage>
        <taxon>Bacteria</taxon>
        <taxon>Bacillati</taxon>
        <taxon>Actinomycetota</taxon>
        <taxon>Actinomycetes</taxon>
        <taxon>Micromonosporales</taxon>
        <taxon>Micromonosporaceae</taxon>
        <taxon>Paractinoplanes</taxon>
    </lineage>
</organism>
<dbReference type="Pfam" id="PF01370">
    <property type="entry name" value="Epimerase"/>
    <property type="match status" value="1"/>
</dbReference>
<proteinExistence type="inferred from homology"/>
<dbReference type="EMBL" id="BOMV01000060">
    <property type="protein sequence ID" value="GIE98110.1"/>
    <property type="molecule type" value="Genomic_DNA"/>
</dbReference>
<dbReference type="EC" id="5.1.3.2" evidence="5 10"/>
<dbReference type="SUPFAM" id="SSF51735">
    <property type="entry name" value="NAD(P)-binding Rossmann-fold domains"/>
    <property type="match status" value="1"/>
</dbReference>
<evidence type="ECO:0000256" key="10">
    <source>
        <dbReference type="RuleBase" id="RU366046"/>
    </source>
</evidence>
<accession>A0A919K351</accession>
<keyword evidence="7 10" id="KW-0520">NAD</keyword>
<protein>
    <recommendedName>
        <fullName evidence="6 10">UDP-glucose 4-epimerase</fullName>
        <ecNumber evidence="5 10">5.1.3.2</ecNumber>
    </recommendedName>
</protein>
<comment type="cofactor">
    <cofactor evidence="2 10">
        <name>NAD(+)</name>
        <dbReference type="ChEBI" id="CHEBI:57540"/>
    </cofactor>
</comment>
<comment type="subunit">
    <text evidence="10">Homodimer.</text>
</comment>
<comment type="catalytic activity">
    <reaction evidence="1 10">
        <text>UDP-alpha-D-glucose = UDP-alpha-D-galactose</text>
        <dbReference type="Rhea" id="RHEA:22168"/>
        <dbReference type="ChEBI" id="CHEBI:58885"/>
        <dbReference type="ChEBI" id="CHEBI:66914"/>
        <dbReference type="EC" id="5.1.3.2"/>
    </reaction>
</comment>
<dbReference type="NCBIfam" id="NF007956">
    <property type="entry name" value="PRK10675.1"/>
    <property type="match status" value="1"/>
</dbReference>
<evidence type="ECO:0000256" key="2">
    <source>
        <dbReference type="ARBA" id="ARBA00001911"/>
    </source>
</evidence>
<evidence type="ECO:0000256" key="4">
    <source>
        <dbReference type="ARBA" id="ARBA00007637"/>
    </source>
</evidence>
<evidence type="ECO:0000256" key="9">
    <source>
        <dbReference type="ARBA" id="ARBA00023235"/>
    </source>
</evidence>
<evidence type="ECO:0000313" key="12">
    <source>
        <dbReference type="EMBL" id="GIE98110.1"/>
    </source>
</evidence>
<name>A0A919K351_9ACTN</name>
<dbReference type="Gene3D" id="3.90.25.10">
    <property type="entry name" value="UDP-galactose 4-epimerase, domain 1"/>
    <property type="match status" value="1"/>
</dbReference>
<evidence type="ECO:0000256" key="3">
    <source>
        <dbReference type="ARBA" id="ARBA00004947"/>
    </source>
</evidence>
<comment type="similarity">
    <text evidence="4 10">Belongs to the NAD(P)-dependent epimerase/dehydratase family.</text>
</comment>
<reference evidence="12" key="1">
    <citation type="submission" date="2021-01" db="EMBL/GenBank/DDBJ databases">
        <title>Whole genome shotgun sequence of Actinoplanes rishiriensis NBRC 108556.</title>
        <authorList>
            <person name="Komaki H."/>
            <person name="Tamura T."/>
        </authorList>
    </citation>
    <scope>NUCLEOTIDE SEQUENCE</scope>
    <source>
        <strain evidence="12">NBRC 108556</strain>
    </source>
</reference>
<comment type="caution">
    <text evidence="12">The sequence shown here is derived from an EMBL/GenBank/DDBJ whole genome shotgun (WGS) entry which is preliminary data.</text>
</comment>
<dbReference type="Gene3D" id="3.40.50.720">
    <property type="entry name" value="NAD(P)-binding Rossmann-like Domain"/>
    <property type="match status" value="1"/>
</dbReference>
<comment type="pathway">
    <text evidence="3 10">Carbohydrate metabolism; galactose metabolism.</text>
</comment>